<organism evidence="2 3">
    <name type="scientific">Streptomyces violascens</name>
    <dbReference type="NCBI Taxonomy" id="67381"/>
    <lineage>
        <taxon>Bacteria</taxon>
        <taxon>Bacillati</taxon>
        <taxon>Actinomycetota</taxon>
        <taxon>Actinomycetes</taxon>
        <taxon>Kitasatosporales</taxon>
        <taxon>Streptomycetaceae</taxon>
        <taxon>Streptomyces</taxon>
    </lineage>
</organism>
<evidence type="ECO:0000313" key="2">
    <source>
        <dbReference type="EMBL" id="GHI36314.1"/>
    </source>
</evidence>
<feature type="compositionally biased region" description="Basic and acidic residues" evidence="1">
    <location>
        <begin position="56"/>
        <end position="81"/>
    </location>
</feature>
<accession>A0ABQ3QGA2</accession>
<dbReference type="Proteomes" id="UP001050808">
    <property type="component" value="Unassembled WGS sequence"/>
</dbReference>
<comment type="caution">
    <text evidence="2">The sequence shown here is derived from an EMBL/GenBank/DDBJ whole genome shotgun (WGS) entry which is preliminary data.</text>
</comment>
<evidence type="ECO:0000256" key="1">
    <source>
        <dbReference type="SAM" id="MobiDB-lite"/>
    </source>
</evidence>
<protein>
    <recommendedName>
        <fullName evidence="4">CsbD-like domain-containing protein</fullName>
    </recommendedName>
</protein>
<dbReference type="EMBL" id="BNDY01000002">
    <property type="protein sequence ID" value="GHI36314.1"/>
    <property type="molecule type" value="Genomic_DNA"/>
</dbReference>
<evidence type="ECO:0000313" key="3">
    <source>
        <dbReference type="Proteomes" id="UP001050808"/>
    </source>
</evidence>
<gene>
    <name evidence="2" type="ORF">Sviol_07220</name>
</gene>
<feature type="compositionally biased region" description="Basic and acidic residues" evidence="1">
    <location>
        <begin position="27"/>
        <end position="46"/>
    </location>
</feature>
<name>A0ABQ3QGA2_9ACTN</name>
<reference evidence="2" key="1">
    <citation type="submission" date="2024-05" db="EMBL/GenBank/DDBJ databases">
        <title>Whole genome shotgun sequence of Streptomyces violascens NBRC 12920.</title>
        <authorList>
            <person name="Komaki H."/>
            <person name="Tamura T."/>
        </authorList>
    </citation>
    <scope>NUCLEOTIDE SEQUENCE</scope>
    <source>
        <strain evidence="2">NBRC 12920</strain>
    </source>
</reference>
<keyword evidence="3" id="KW-1185">Reference proteome</keyword>
<feature type="region of interest" description="Disordered" evidence="1">
    <location>
        <begin position="1"/>
        <end position="81"/>
    </location>
</feature>
<proteinExistence type="predicted"/>
<evidence type="ECO:0008006" key="4">
    <source>
        <dbReference type="Google" id="ProtNLM"/>
    </source>
</evidence>
<sequence length="81" mass="9071">MRLVTVHGTVNAFDPHPHTQERISMGKAEKLQDKARQAAEQAKVKASEAGQQISDRSSRQRTEDEQERAEQAMRDAGIDRG</sequence>